<comment type="caution">
    <text evidence="1">The sequence shown here is derived from an EMBL/GenBank/DDBJ whole genome shotgun (WGS) entry which is preliminary data.</text>
</comment>
<reference evidence="1 2" key="1">
    <citation type="submission" date="2024-02" db="EMBL/GenBank/DDBJ databases">
        <authorList>
            <person name="Vignale AGUSTIN F."/>
            <person name="Sosa J E."/>
            <person name="Modenutti C."/>
        </authorList>
    </citation>
    <scope>NUCLEOTIDE SEQUENCE [LARGE SCALE GENOMIC DNA]</scope>
</reference>
<evidence type="ECO:0000313" key="1">
    <source>
        <dbReference type="EMBL" id="CAK9149669.1"/>
    </source>
</evidence>
<organism evidence="1 2">
    <name type="scientific">Ilex paraguariensis</name>
    <name type="common">yerba mate</name>
    <dbReference type="NCBI Taxonomy" id="185542"/>
    <lineage>
        <taxon>Eukaryota</taxon>
        <taxon>Viridiplantae</taxon>
        <taxon>Streptophyta</taxon>
        <taxon>Embryophyta</taxon>
        <taxon>Tracheophyta</taxon>
        <taxon>Spermatophyta</taxon>
        <taxon>Magnoliopsida</taxon>
        <taxon>eudicotyledons</taxon>
        <taxon>Gunneridae</taxon>
        <taxon>Pentapetalae</taxon>
        <taxon>asterids</taxon>
        <taxon>campanulids</taxon>
        <taxon>Aquifoliales</taxon>
        <taxon>Aquifoliaceae</taxon>
        <taxon>Ilex</taxon>
    </lineage>
</organism>
<protein>
    <submittedName>
        <fullName evidence="1">Uncharacterized protein</fullName>
    </submittedName>
</protein>
<sequence>MVHPAALGDADFMELLCLSAEEYGFCNDGILRIRYEAEAFVDWYIKGAKQKMFKMNECCNIAPHLSLYVCSGKDLAISN</sequence>
<dbReference type="EMBL" id="CAUOFW020001919">
    <property type="protein sequence ID" value="CAK9149669.1"/>
    <property type="molecule type" value="Genomic_DNA"/>
</dbReference>
<keyword evidence="2" id="KW-1185">Reference proteome</keyword>
<dbReference type="AlphaFoldDB" id="A0ABC8RXF8"/>
<name>A0ABC8RXF8_9AQUA</name>
<dbReference type="Proteomes" id="UP001642360">
    <property type="component" value="Unassembled WGS sequence"/>
</dbReference>
<gene>
    <name evidence="1" type="ORF">ILEXP_LOCUS17731</name>
</gene>
<proteinExistence type="predicted"/>
<evidence type="ECO:0000313" key="2">
    <source>
        <dbReference type="Proteomes" id="UP001642360"/>
    </source>
</evidence>
<accession>A0ABC8RXF8</accession>